<accession>A0ABM7GKF7</accession>
<evidence type="ECO:0000313" key="2">
    <source>
        <dbReference type="Proteomes" id="UP000289555"/>
    </source>
</evidence>
<keyword evidence="2" id="KW-1185">Reference proteome</keyword>
<evidence type="ECO:0000313" key="1">
    <source>
        <dbReference type="EMBL" id="BBI51188.1"/>
    </source>
</evidence>
<proteinExistence type="predicted"/>
<dbReference type="Proteomes" id="UP000289555">
    <property type="component" value="Chromosome"/>
</dbReference>
<reference evidence="2" key="1">
    <citation type="journal article" date="2019" name="Microbiol. Resour. Announc.">
        <title>Complete Genome Sequence of Halomonas olivaria, a Moderately Halophilic Bacterium Isolated from Olive Processing Effluents, Obtained by Nanopore Sequencing.</title>
        <authorList>
            <person name="Nagata S."/>
            <person name="Ii K.M."/>
            <person name="Tsukimi T."/>
            <person name="Miura M.C."/>
            <person name="Galipon J."/>
            <person name="Arakawa K."/>
        </authorList>
    </citation>
    <scope>NUCLEOTIDE SEQUENCE [LARGE SCALE GENOMIC DNA]</scope>
    <source>
        <strain evidence="2">TYRC17</strain>
    </source>
</reference>
<gene>
    <name evidence="1" type="ORF">HORIV_36090</name>
</gene>
<protein>
    <submittedName>
        <fullName evidence="1">Uncharacterized protein</fullName>
    </submittedName>
</protein>
<organism evidence="1 2">
    <name type="scientific">Vreelandella olivaria</name>
    <dbReference type="NCBI Taxonomy" id="390919"/>
    <lineage>
        <taxon>Bacteria</taxon>
        <taxon>Pseudomonadati</taxon>
        <taxon>Pseudomonadota</taxon>
        <taxon>Gammaproteobacteria</taxon>
        <taxon>Oceanospirillales</taxon>
        <taxon>Halomonadaceae</taxon>
        <taxon>Vreelandella</taxon>
    </lineage>
</organism>
<name>A0ABM7GKF7_9GAMM</name>
<sequence>MPKPNKPDEAQAEAVEQVPVHVDHLISNGELAAENAWCVSYAEDALPEQRPAFVPLSLWQSNQEDAELAPLLMSDTELNPELAAELSKALAIAVDFPPSPMAVATPSPACCASAMAIAAKCVRWVMC</sequence>
<dbReference type="EMBL" id="AP019416">
    <property type="protein sequence ID" value="BBI51188.1"/>
    <property type="molecule type" value="Genomic_DNA"/>
</dbReference>